<evidence type="ECO:0000256" key="3">
    <source>
        <dbReference type="ARBA" id="ARBA00012485"/>
    </source>
</evidence>
<dbReference type="InterPro" id="IPR035983">
    <property type="entry name" value="Hect_E3_ubiquitin_ligase"/>
</dbReference>
<organism evidence="10">
    <name type="scientific">Schistocephalus solidus</name>
    <name type="common">Tapeworm</name>
    <dbReference type="NCBI Taxonomy" id="70667"/>
    <lineage>
        <taxon>Eukaryota</taxon>
        <taxon>Metazoa</taxon>
        <taxon>Spiralia</taxon>
        <taxon>Lophotrochozoa</taxon>
        <taxon>Platyhelminthes</taxon>
        <taxon>Cestoda</taxon>
        <taxon>Eucestoda</taxon>
        <taxon>Diphyllobothriidea</taxon>
        <taxon>Diphyllobothriidae</taxon>
        <taxon>Schistocephalus</taxon>
    </lineage>
</organism>
<evidence type="ECO:0000256" key="2">
    <source>
        <dbReference type="ARBA" id="ARBA00004906"/>
    </source>
</evidence>
<dbReference type="PANTHER" id="PTHR11254">
    <property type="entry name" value="HECT DOMAIN UBIQUITIN-PROTEIN LIGASE"/>
    <property type="match status" value="1"/>
</dbReference>
<dbReference type="GO" id="GO:0061630">
    <property type="term" value="F:ubiquitin protein ligase activity"/>
    <property type="evidence" value="ECO:0007669"/>
    <property type="project" value="UniProtKB-EC"/>
</dbReference>
<dbReference type="PANTHER" id="PTHR11254:SF440">
    <property type="entry name" value="E3 UBIQUITIN-PROTEIN LIGASE NEDD-4"/>
    <property type="match status" value="1"/>
</dbReference>
<keyword evidence="9" id="KW-1185">Reference proteome</keyword>
<evidence type="ECO:0000313" key="10">
    <source>
        <dbReference type="WBParaSite" id="SSLN_0002010501-mRNA-1"/>
    </source>
</evidence>
<protein>
    <recommendedName>
        <fullName evidence="3">HECT-type E3 ubiquitin transferase</fullName>
        <ecNumber evidence="3">2.3.2.26</ecNumber>
    </recommendedName>
</protein>
<evidence type="ECO:0000313" key="8">
    <source>
        <dbReference type="EMBL" id="VDM05763.1"/>
    </source>
</evidence>
<gene>
    <name evidence="8" type="ORF">SSLN_LOCUS19377</name>
</gene>
<evidence type="ECO:0000256" key="1">
    <source>
        <dbReference type="ARBA" id="ARBA00000885"/>
    </source>
</evidence>
<reference evidence="8 9" key="2">
    <citation type="submission" date="2018-11" db="EMBL/GenBank/DDBJ databases">
        <authorList>
            <consortium name="Pathogen Informatics"/>
        </authorList>
    </citation>
    <scope>NUCLEOTIDE SEQUENCE [LARGE SCALE GENOMIC DNA]</scope>
    <source>
        <strain evidence="8 9">NST_G2</strain>
    </source>
</reference>
<keyword evidence="5 6" id="KW-0833">Ubl conjugation pathway</keyword>
<dbReference type="InterPro" id="IPR050409">
    <property type="entry name" value="E3_ubiq-protein_ligase"/>
</dbReference>
<evidence type="ECO:0000256" key="4">
    <source>
        <dbReference type="ARBA" id="ARBA00022679"/>
    </source>
</evidence>
<dbReference type="EC" id="2.3.2.26" evidence="3"/>
<evidence type="ECO:0000256" key="5">
    <source>
        <dbReference type="ARBA" id="ARBA00022786"/>
    </source>
</evidence>
<dbReference type="GO" id="GO:0006511">
    <property type="term" value="P:ubiquitin-dependent protein catabolic process"/>
    <property type="evidence" value="ECO:0007669"/>
    <property type="project" value="TreeGrafter"/>
</dbReference>
<dbReference type="GO" id="GO:0016567">
    <property type="term" value="P:protein ubiquitination"/>
    <property type="evidence" value="ECO:0007669"/>
    <property type="project" value="TreeGrafter"/>
</dbReference>
<evidence type="ECO:0000259" key="7">
    <source>
        <dbReference type="PROSITE" id="PS50237"/>
    </source>
</evidence>
<dbReference type="AlphaFoldDB" id="A0A183TSC8"/>
<comment type="catalytic activity">
    <reaction evidence="1">
        <text>S-ubiquitinyl-[E2 ubiquitin-conjugating enzyme]-L-cysteine + [acceptor protein]-L-lysine = [E2 ubiquitin-conjugating enzyme]-L-cysteine + N(6)-ubiquitinyl-[acceptor protein]-L-lysine.</text>
        <dbReference type="EC" id="2.3.2.26"/>
    </reaction>
</comment>
<dbReference type="GO" id="GO:0019871">
    <property type="term" value="F:sodium channel inhibitor activity"/>
    <property type="evidence" value="ECO:0007669"/>
    <property type="project" value="TreeGrafter"/>
</dbReference>
<dbReference type="Proteomes" id="UP000275846">
    <property type="component" value="Unassembled WGS sequence"/>
</dbReference>
<dbReference type="STRING" id="70667.A0A183TSC8"/>
<dbReference type="OrthoDB" id="423283at2759"/>
<comment type="caution">
    <text evidence="6">Lacks conserved residue(s) required for the propagation of feature annotation.</text>
</comment>
<dbReference type="InterPro" id="IPR000569">
    <property type="entry name" value="HECT_dom"/>
</dbReference>
<dbReference type="WBParaSite" id="SSLN_0002010501-mRNA-1">
    <property type="protein sequence ID" value="SSLN_0002010501-mRNA-1"/>
    <property type="gene ID" value="SSLN_0002010501"/>
</dbReference>
<proteinExistence type="predicted"/>
<comment type="pathway">
    <text evidence="2">Protein modification; protein ubiquitination.</text>
</comment>
<dbReference type="GO" id="GO:0048814">
    <property type="term" value="P:regulation of dendrite morphogenesis"/>
    <property type="evidence" value="ECO:0007669"/>
    <property type="project" value="TreeGrafter"/>
</dbReference>
<keyword evidence="4" id="KW-0808">Transferase</keyword>
<feature type="domain" description="HECT" evidence="7">
    <location>
        <begin position="1"/>
        <end position="118"/>
    </location>
</feature>
<sequence>MCAFLEGFNDLIPLETLQLFDSNELELLMCDLQDISVQDWKANTLYKGEYNANHSVIINFWKTLYTFTNELRSRLLQFVTGTSRVPMNGFVELWGSTGPQKFTIESWGTVDQLPRAHTWYVIFFLFTLPLPRPLPPPSLPEMQINCWQSLRGCASRKMSLRRFADIASDTGMAISGLLNVIR</sequence>
<dbReference type="PROSITE" id="PS50237">
    <property type="entry name" value="HECT"/>
    <property type="match status" value="1"/>
</dbReference>
<dbReference type="EMBL" id="UYSU01047240">
    <property type="protein sequence ID" value="VDM05763.1"/>
    <property type="molecule type" value="Genomic_DNA"/>
</dbReference>
<name>A0A183TSC8_SCHSO</name>
<reference evidence="10" key="1">
    <citation type="submission" date="2016-06" db="UniProtKB">
        <authorList>
            <consortium name="WormBaseParasite"/>
        </authorList>
    </citation>
    <scope>IDENTIFICATION</scope>
</reference>
<dbReference type="Gene3D" id="3.30.2410.10">
    <property type="entry name" value="Hect, E3 ligase catalytic domain"/>
    <property type="match status" value="1"/>
</dbReference>
<evidence type="ECO:0000256" key="6">
    <source>
        <dbReference type="PROSITE-ProRule" id="PRU00104"/>
    </source>
</evidence>
<accession>A0A183TSC8</accession>
<dbReference type="SUPFAM" id="SSF56204">
    <property type="entry name" value="Hect, E3 ligase catalytic domain"/>
    <property type="match status" value="1"/>
</dbReference>
<evidence type="ECO:0000313" key="9">
    <source>
        <dbReference type="Proteomes" id="UP000275846"/>
    </source>
</evidence>
<dbReference type="GO" id="GO:0005737">
    <property type="term" value="C:cytoplasm"/>
    <property type="evidence" value="ECO:0007669"/>
    <property type="project" value="TreeGrafter"/>
</dbReference>
<dbReference type="Pfam" id="PF00632">
    <property type="entry name" value="HECT"/>
    <property type="match status" value="1"/>
</dbReference>